<dbReference type="EMBL" id="MN739416">
    <property type="protein sequence ID" value="QHT03665.1"/>
    <property type="molecule type" value="Genomic_DNA"/>
</dbReference>
<dbReference type="Gene3D" id="1.10.510.10">
    <property type="entry name" value="Transferase(Phosphotransferase) domain 1"/>
    <property type="match status" value="1"/>
</dbReference>
<dbReference type="InterPro" id="IPR011009">
    <property type="entry name" value="Kinase-like_dom_sf"/>
</dbReference>
<dbReference type="SUPFAM" id="SSF56112">
    <property type="entry name" value="Protein kinase-like (PK-like)"/>
    <property type="match status" value="1"/>
</dbReference>
<feature type="domain" description="Protein kinase" evidence="1">
    <location>
        <begin position="13"/>
        <end position="221"/>
    </location>
</feature>
<accession>A0A6C0CJE9</accession>
<sequence length="221" mass="25862">MRTRRNQSLRKTRKGGKIIGDGYFAKVIDPAIPCKDGRDMSKYVSRVSKREREQDIVSKNHKKLIKKLKEIDPDQKHFYYPEYCEPGVMLEENKNDGATYKNKKYSELVLRGNDEWNPMVRKNRSWVGFLKGKKIGRKLPAPQRTKEQEEYLLKSIKLLHDNDIVHGDLHGRNVIMADDGMPRIIDFGSSIIDAKKSDIDAENELVEDNWPYLEKNWKLSR</sequence>
<dbReference type="InterPro" id="IPR001245">
    <property type="entry name" value="Ser-Thr/Tyr_kinase_cat_dom"/>
</dbReference>
<organism evidence="2">
    <name type="scientific">viral metagenome</name>
    <dbReference type="NCBI Taxonomy" id="1070528"/>
    <lineage>
        <taxon>unclassified sequences</taxon>
        <taxon>metagenomes</taxon>
        <taxon>organismal metagenomes</taxon>
    </lineage>
</organism>
<dbReference type="GO" id="GO:0004672">
    <property type="term" value="F:protein kinase activity"/>
    <property type="evidence" value="ECO:0007669"/>
    <property type="project" value="InterPro"/>
</dbReference>
<dbReference type="AlphaFoldDB" id="A0A6C0CJE9"/>
<name>A0A6C0CJE9_9ZZZZ</name>
<proteinExistence type="predicted"/>
<reference evidence="2" key="1">
    <citation type="journal article" date="2020" name="Nature">
        <title>Giant virus diversity and host interactions through global metagenomics.</title>
        <authorList>
            <person name="Schulz F."/>
            <person name="Roux S."/>
            <person name="Paez-Espino D."/>
            <person name="Jungbluth S."/>
            <person name="Walsh D.A."/>
            <person name="Denef V.J."/>
            <person name="McMahon K.D."/>
            <person name="Konstantinidis K.T."/>
            <person name="Eloe-Fadrosh E.A."/>
            <person name="Kyrpides N.C."/>
            <person name="Woyke T."/>
        </authorList>
    </citation>
    <scope>NUCLEOTIDE SEQUENCE</scope>
    <source>
        <strain evidence="2">GVMAG-M-3300021120-1</strain>
    </source>
</reference>
<dbReference type="GO" id="GO:0005524">
    <property type="term" value="F:ATP binding"/>
    <property type="evidence" value="ECO:0007669"/>
    <property type="project" value="InterPro"/>
</dbReference>
<evidence type="ECO:0000259" key="1">
    <source>
        <dbReference type="PROSITE" id="PS50011"/>
    </source>
</evidence>
<dbReference type="InterPro" id="IPR000719">
    <property type="entry name" value="Prot_kinase_dom"/>
</dbReference>
<dbReference type="PROSITE" id="PS50011">
    <property type="entry name" value="PROTEIN_KINASE_DOM"/>
    <property type="match status" value="1"/>
</dbReference>
<protein>
    <recommendedName>
        <fullName evidence="1">Protein kinase domain-containing protein</fullName>
    </recommendedName>
</protein>
<evidence type="ECO:0000313" key="2">
    <source>
        <dbReference type="EMBL" id="QHT03665.1"/>
    </source>
</evidence>
<dbReference type="Pfam" id="PF07714">
    <property type="entry name" value="PK_Tyr_Ser-Thr"/>
    <property type="match status" value="1"/>
</dbReference>